<organism evidence="1 2">
    <name type="scientific">Brevibacillus ruminantium</name>
    <dbReference type="NCBI Taxonomy" id="2950604"/>
    <lineage>
        <taxon>Bacteria</taxon>
        <taxon>Bacillati</taxon>
        <taxon>Bacillota</taxon>
        <taxon>Bacilli</taxon>
        <taxon>Bacillales</taxon>
        <taxon>Paenibacillaceae</taxon>
        <taxon>Brevibacillus</taxon>
    </lineage>
</organism>
<evidence type="ECO:0000313" key="1">
    <source>
        <dbReference type="EMBL" id="USG67999.1"/>
    </source>
</evidence>
<sequence>MWTCPYCGGTHGLPFHDSQLDGMLCLEPDCGRFEESHTDHDDLSLWDTTDIV</sequence>
<evidence type="ECO:0000313" key="2">
    <source>
        <dbReference type="Proteomes" id="UP001056500"/>
    </source>
</evidence>
<protein>
    <submittedName>
        <fullName evidence="1">CpXC domain-containing protein</fullName>
    </submittedName>
</protein>
<dbReference type="Proteomes" id="UP001056500">
    <property type="component" value="Chromosome"/>
</dbReference>
<reference evidence="1" key="1">
    <citation type="submission" date="2022-06" db="EMBL/GenBank/DDBJ databases">
        <title>Genome sequencing of Brevibacillus sp. BB3-R1.</title>
        <authorList>
            <person name="Heo J."/>
            <person name="Lee D."/>
            <person name="Won M."/>
            <person name="Han B.-H."/>
            <person name="Hong S.-B."/>
            <person name="Kwon S.-W."/>
        </authorList>
    </citation>
    <scope>NUCLEOTIDE SEQUENCE</scope>
    <source>
        <strain evidence="1">BB3-R1</strain>
    </source>
</reference>
<keyword evidence="2" id="KW-1185">Reference proteome</keyword>
<proteinExistence type="predicted"/>
<dbReference type="RefSeq" id="WP_251875232.1">
    <property type="nucleotide sequence ID" value="NZ_CP098755.1"/>
</dbReference>
<dbReference type="EMBL" id="CP098755">
    <property type="protein sequence ID" value="USG67999.1"/>
    <property type="molecule type" value="Genomic_DNA"/>
</dbReference>
<name>A0ABY4WRE6_9BACL</name>
<accession>A0ABY4WRE6</accession>
<gene>
    <name evidence="1" type="ORF">NDK47_12265</name>
</gene>